<dbReference type="PROSITE" id="PS51840">
    <property type="entry name" value="C2_NT"/>
    <property type="match status" value="1"/>
</dbReference>
<dbReference type="VEuPathDB" id="FungiDB:ASPVEDRAFT_171855"/>
<dbReference type="PANTHER" id="PTHR21456">
    <property type="entry name" value="FAMILY WITH SEQUENCE SIMILARITY 102"/>
    <property type="match status" value="1"/>
</dbReference>
<dbReference type="OrthoDB" id="3365224at2759"/>
<dbReference type="RefSeq" id="XP_040669838.1">
    <property type="nucleotide sequence ID" value="XM_040808714.1"/>
</dbReference>
<dbReference type="InterPro" id="IPR019448">
    <property type="entry name" value="NT-C2"/>
</dbReference>
<reference evidence="4" key="1">
    <citation type="journal article" date="2017" name="Genome Biol.">
        <title>Comparative genomics reveals high biological diversity and specific adaptations in the industrially and medically important fungal genus Aspergillus.</title>
        <authorList>
            <person name="de Vries R.P."/>
            <person name="Riley R."/>
            <person name="Wiebenga A."/>
            <person name="Aguilar-Osorio G."/>
            <person name="Amillis S."/>
            <person name="Uchima C.A."/>
            <person name="Anderluh G."/>
            <person name="Asadollahi M."/>
            <person name="Askin M."/>
            <person name="Barry K."/>
            <person name="Battaglia E."/>
            <person name="Bayram O."/>
            <person name="Benocci T."/>
            <person name="Braus-Stromeyer S.A."/>
            <person name="Caldana C."/>
            <person name="Canovas D."/>
            <person name="Cerqueira G.C."/>
            <person name="Chen F."/>
            <person name="Chen W."/>
            <person name="Choi C."/>
            <person name="Clum A."/>
            <person name="Dos Santos R.A."/>
            <person name="Damasio A.R."/>
            <person name="Diallinas G."/>
            <person name="Emri T."/>
            <person name="Fekete E."/>
            <person name="Flipphi M."/>
            <person name="Freyberg S."/>
            <person name="Gallo A."/>
            <person name="Gournas C."/>
            <person name="Habgood R."/>
            <person name="Hainaut M."/>
            <person name="Harispe M.L."/>
            <person name="Henrissat B."/>
            <person name="Hilden K.S."/>
            <person name="Hope R."/>
            <person name="Hossain A."/>
            <person name="Karabika E."/>
            <person name="Karaffa L."/>
            <person name="Karanyi Z."/>
            <person name="Krasevec N."/>
            <person name="Kuo A."/>
            <person name="Kusch H."/>
            <person name="LaButti K."/>
            <person name="Lagendijk E.L."/>
            <person name="Lapidus A."/>
            <person name="Levasseur A."/>
            <person name="Lindquist E."/>
            <person name="Lipzen A."/>
            <person name="Logrieco A.F."/>
            <person name="MacCabe A."/>
            <person name="Maekelae M.R."/>
            <person name="Malavazi I."/>
            <person name="Melin P."/>
            <person name="Meyer V."/>
            <person name="Mielnichuk N."/>
            <person name="Miskei M."/>
            <person name="Molnar A.P."/>
            <person name="Mule G."/>
            <person name="Ngan C.Y."/>
            <person name="Orejas M."/>
            <person name="Orosz E."/>
            <person name="Ouedraogo J.P."/>
            <person name="Overkamp K.M."/>
            <person name="Park H.-S."/>
            <person name="Perrone G."/>
            <person name="Piumi F."/>
            <person name="Punt P.J."/>
            <person name="Ram A.F."/>
            <person name="Ramon A."/>
            <person name="Rauscher S."/>
            <person name="Record E."/>
            <person name="Riano-Pachon D.M."/>
            <person name="Robert V."/>
            <person name="Roehrig J."/>
            <person name="Ruller R."/>
            <person name="Salamov A."/>
            <person name="Salih N.S."/>
            <person name="Samson R.A."/>
            <person name="Sandor E."/>
            <person name="Sanguinetti M."/>
            <person name="Schuetze T."/>
            <person name="Sepcic K."/>
            <person name="Shelest E."/>
            <person name="Sherlock G."/>
            <person name="Sophianopoulou V."/>
            <person name="Squina F.M."/>
            <person name="Sun H."/>
            <person name="Susca A."/>
            <person name="Todd R.B."/>
            <person name="Tsang A."/>
            <person name="Unkles S.E."/>
            <person name="van de Wiele N."/>
            <person name="van Rossen-Uffink D."/>
            <person name="Oliveira J.V."/>
            <person name="Vesth T.C."/>
            <person name="Visser J."/>
            <person name="Yu J.-H."/>
            <person name="Zhou M."/>
            <person name="Andersen M.R."/>
            <person name="Archer D.B."/>
            <person name="Baker S.E."/>
            <person name="Benoit I."/>
            <person name="Brakhage A.A."/>
            <person name="Braus G.H."/>
            <person name="Fischer R."/>
            <person name="Frisvad J.C."/>
            <person name="Goldman G.H."/>
            <person name="Houbraken J."/>
            <person name="Oakley B."/>
            <person name="Pocsi I."/>
            <person name="Scazzocchio C."/>
            <person name="Seiboth B."/>
            <person name="vanKuyk P.A."/>
            <person name="Wortman J."/>
            <person name="Dyer P.S."/>
            <person name="Grigoriev I.V."/>
        </authorList>
    </citation>
    <scope>NUCLEOTIDE SEQUENCE [LARGE SCALE GENOMIC DNA]</scope>
    <source>
        <strain evidence="4">CBS 583.65</strain>
    </source>
</reference>
<name>A0A1L9PRK0_ASPVE</name>
<dbReference type="AlphaFoldDB" id="A0A1L9PRK0"/>
<dbReference type="InterPro" id="IPR039931">
    <property type="entry name" value="EEIG1/2-like"/>
</dbReference>
<sequence>MTFDENASFWYVTAFSNISPFFPMIRRCDDLIGFTILLIATHAVPKNRRPRFELVLRIIDLNNIPLVSGAAYIKWRLPSSNANEHHGTTDKSLIHEHKASWHYERTVQVRMTIERDQTLHECEIQFEVIQEFSSGAHAEKNLLGRVKLNLCEYVDKSDDDEGIIRRYLMQDSKINSTLKIGISVQQIEGDRNFTTPPLKSAMAFGGITGVVASEQAEADDSGQPPLINTQSREVADMQEMYRRTLAASWTSRADDLPADKLIEGLFSGSICRSDSRDPDSMQSEGYHDERPSHRGAGTTNQTGTRNLLSPGFERRAKSASRSNANQTLEFAPAIEHNRKNGSIEHQLYDNAKGKTWRNRSTEHELSEFDVRENLRSWEVNLSCLGRPFPMLSQSAIKAGGLINRQLLSACRPHAACASLTQRGHYLVRYQNTASNSSDDTHHDQHHDRSSRHRESDRKRNRRKFGNKSRRVELEYSSLGKPGEVLVVREKPRRQPPLKASSEEEAGELPIMLSELQPDTSYSDSAVIAERIESFLAPHRPREQLAPPDWEDLRSRLRPSFTAPQLSKYISTTLKARNDGAEGSPAHLEHWDAEWKPGTSLYLETGPASQETIADRIAASRALKGKDLLIEQVLRDCWQLGQAGEIGQLDIRLPTYSLTLLTGSNYFSFEELANIHETTIDVTHSLGLVRVTGKQRPCESIREIINDYTKRIQAVELGLPSPDNENTKIFAEALSPGFISWVETTYKVSFELDSLQFPSRMHVLPENERNVEDARRTLHLAFNKAASPSAPFSTYFPASKLSGMHDVDLGEAAPWQVREKPWFRWQTPESERLPILPGYLLHEGQSELCKELLTFLRRQPSWSAKFGTAIEVRESITATLGQCLFLRKPTIEKGQASASQLGQMSLERTFVSDVPRVSRLLGKLAPKRVESTSYRIRLVPSALHTNIFPSLELEFTHPPKNIRKHQNELVISGAQVNLMENSVDHLLPESIADIRFTRKLTHDLLTGPHGVSFLDSVLEDVQLELKESRTSNRDIPLPAFTTLNIPNYLLQQDSEEVGMTACTKAEYVYQPVNDVQGTLVNQYDVRDWRLFHASYDGGPYEAHSTTDLYLQTTSEPRYIDEIHPGKSVSSRRQIGKHFVLFYNVACDMVSGLELDAEERAVAGMRV</sequence>
<feature type="compositionally biased region" description="Polar residues" evidence="1">
    <location>
        <begin position="297"/>
        <end position="307"/>
    </location>
</feature>
<feature type="compositionally biased region" description="Basic and acidic residues" evidence="1">
    <location>
        <begin position="438"/>
        <end position="457"/>
    </location>
</feature>
<evidence type="ECO:0000313" key="3">
    <source>
        <dbReference type="EMBL" id="OJJ04076.1"/>
    </source>
</evidence>
<dbReference type="Proteomes" id="UP000184073">
    <property type="component" value="Unassembled WGS sequence"/>
</dbReference>
<proteinExistence type="predicted"/>
<dbReference type="STRING" id="1036611.A0A1L9PRK0"/>
<evidence type="ECO:0000256" key="1">
    <source>
        <dbReference type="SAM" id="MobiDB-lite"/>
    </source>
</evidence>
<protein>
    <recommendedName>
        <fullName evidence="2">C2 NT-type domain-containing protein</fullName>
    </recommendedName>
</protein>
<accession>A0A1L9PRK0</accession>
<feature type="domain" description="C2 NT-type" evidence="2">
    <location>
        <begin position="42"/>
        <end position="186"/>
    </location>
</feature>
<feature type="compositionally biased region" description="Basic residues" evidence="1">
    <location>
        <begin position="458"/>
        <end position="468"/>
    </location>
</feature>
<feature type="compositionally biased region" description="Polar residues" evidence="1">
    <location>
        <begin position="319"/>
        <end position="328"/>
    </location>
</feature>
<organism evidence="3 4">
    <name type="scientific">Aspergillus versicolor CBS 583.65</name>
    <dbReference type="NCBI Taxonomy" id="1036611"/>
    <lineage>
        <taxon>Eukaryota</taxon>
        <taxon>Fungi</taxon>
        <taxon>Dikarya</taxon>
        <taxon>Ascomycota</taxon>
        <taxon>Pezizomycotina</taxon>
        <taxon>Eurotiomycetes</taxon>
        <taxon>Eurotiomycetidae</taxon>
        <taxon>Eurotiales</taxon>
        <taxon>Aspergillaceae</taxon>
        <taxon>Aspergillus</taxon>
        <taxon>Aspergillus subgen. Nidulantes</taxon>
    </lineage>
</organism>
<gene>
    <name evidence="3" type="ORF">ASPVEDRAFT_171855</name>
</gene>
<dbReference type="InterPro" id="IPR048401">
    <property type="entry name" value="SLS1_C"/>
</dbReference>
<dbReference type="Pfam" id="PF10358">
    <property type="entry name" value="NT-C2"/>
    <property type="match status" value="1"/>
</dbReference>
<feature type="region of interest" description="Disordered" evidence="1">
    <location>
        <begin position="485"/>
        <end position="505"/>
    </location>
</feature>
<feature type="compositionally biased region" description="Basic and acidic residues" evidence="1">
    <location>
        <begin position="273"/>
        <end position="292"/>
    </location>
</feature>
<dbReference type="EMBL" id="KV878131">
    <property type="protein sequence ID" value="OJJ04076.1"/>
    <property type="molecule type" value="Genomic_DNA"/>
</dbReference>
<feature type="region of interest" description="Disordered" evidence="1">
    <location>
        <begin position="269"/>
        <end position="336"/>
    </location>
</feature>
<evidence type="ECO:0000313" key="4">
    <source>
        <dbReference type="Proteomes" id="UP000184073"/>
    </source>
</evidence>
<dbReference type="Pfam" id="PF20776">
    <property type="entry name" value="SLS1_N"/>
    <property type="match status" value="1"/>
</dbReference>
<evidence type="ECO:0000259" key="2">
    <source>
        <dbReference type="PROSITE" id="PS51840"/>
    </source>
</evidence>
<keyword evidence="4" id="KW-1185">Reference proteome</keyword>
<dbReference type="InterPro" id="IPR048400">
    <property type="entry name" value="SLS1_N"/>
</dbReference>
<dbReference type="PANTHER" id="PTHR21456:SF1">
    <property type="entry name" value="C2 NT-TYPE DOMAIN-CONTAINING PROTEIN"/>
    <property type="match status" value="1"/>
</dbReference>
<dbReference type="Pfam" id="PF20778">
    <property type="entry name" value="SLS1_C"/>
    <property type="match status" value="1"/>
</dbReference>
<dbReference type="GeneID" id="63724225"/>
<feature type="region of interest" description="Disordered" evidence="1">
    <location>
        <begin position="433"/>
        <end position="473"/>
    </location>
</feature>